<reference evidence="1" key="1">
    <citation type="journal article" date="2019" name="bioRxiv">
        <title>The Genome of the Zebra Mussel, Dreissena polymorpha: A Resource for Invasive Species Research.</title>
        <authorList>
            <person name="McCartney M.A."/>
            <person name="Auch B."/>
            <person name="Kono T."/>
            <person name="Mallez S."/>
            <person name="Zhang Y."/>
            <person name="Obille A."/>
            <person name="Becker A."/>
            <person name="Abrahante J.E."/>
            <person name="Garbe J."/>
            <person name="Badalamenti J.P."/>
            <person name="Herman A."/>
            <person name="Mangelson H."/>
            <person name="Liachko I."/>
            <person name="Sullivan S."/>
            <person name="Sone E.D."/>
            <person name="Koren S."/>
            <person name="Silverstein K.A.T."/>
            <person name="Beckman K.B."/>
            <person name="Gohl D.M."/>
        </authorList>
    </citation>
    <scope>NUCLEOTIDE SEQUENCE</scope>
    <source>
        <strain evidence="1">Duluth1</strain>
        <tissue evidence="1">Whole animal</tissue>
    </source>
</reference>
<evidence type="ECO:0000313" key="2">
    <source>
        <dbReference type="Proteomes" id="UP000828390"/>
    </source>
</evidence>
<protein>
    <submittedName>
        <fullName evidence="1">Uncharacterized protein</fullName>
    </submittedName>
</protein>
<sequence>MVGGNLTSEQTSKLEELLGDVLDLETELLDFSSASHLSTVDKAECNMSSSCCKRSDGSHSVSDRAKDIQLQRYPATELIDSQTFKNEAVGDNLCDNESVVESGKTSYCNGANGLLIGSGFLAHSNDDLNVNSKTNIQGIPKCDVVLKQVASLENRFHAILSMT</sequence>
<organism evidence="1 2">
    <name type="scientific">Dreissena polymorpha</name>
    <name type="common">Zebra mussel</name>
    <name type="synonym">Mytilus polymorpha</name>
    <dbReference type="NCBI Taxonomy" id="45954"/>
    <lineage>
        <taxon>Eukaryota</taxon>
        <taxon>Metazoa</taxon>
        <taxon>Spiralia</taxon>
        <taxon>Lophotrochozoa</taxon>
        <taxon>Mollusca</taxon>
        <taxon>Bivalvia</taxon>
        <taxon>Autobranchia</taxon>
        <taxon>Heteroconchia</taxon>
        <taxon>Euheterodonta</taxon>
        <taxon>Imparidentia</taxon>
        <taxon>Neoheterodontei</taxon>
        <taxon>Myida</taxon>
        <taxon>Dreissenoidea</taxon>
        <taxon>Dreissenidae</taxon>
        <taxon>Dreissena</taxon>
    </lineage>
</organism>
<dbReference type="AlphaFoldDB" id="A0A9D4C3M2"/>
<accession>A0A9D4C3M2</accession>
<evidence type="ECO:0000313" key="1">
    <source>
        <dbReference type="EMBL" id="KAH3716786.1"/>
    </source>
</evidence>
<dbReference type="Proteomes" id="UP000828390">
    <property type="component" value="Unassembled WGS sequence"/>
</dbReference>
<reference evidence="1" key="2">
    <citation type="submission" date="2020-11" db="EMBL/GenBank/DDBJ databases">
        <authorList>
            <person name="McCartney M.A."/>
            <person name="Auch B."/>
            <person name="Kono T."/>
            <person name="Mallez S."/>
            <person name="Becker A."/>
            <person name="Gohl D.M."/>
            <person name="Silverstein K.A.T."/>
            <person name="Koren S."/>
            <person name="Bechman K.B."/>
            <person name="Herman A."/>
            <person name="Abrahante J.E."/>
            <person name="Garbe J."/>
        </authorList>
    </citation>
    <scope>NUCLEOTIDE SEQUENCE</scope>
    <source>
        <strain evidence="1">Duluth1</strain>
        <tissue evidence="1">Whole animal</tissue>
    </source>
</reference>
<proteinExistence type="predicted"/>
<dbReference type="EMBL" id="JAIWYP010000013">
    <property type="protein sequence ID" value="KAH3716786.1"/>
    <property type="molecule type" value="Genomic_DNA"/>
</dbReference>
<keyword evidence="2" id="KW-1185">Reference proteome</keyword>
<comment type="caution">
    <text evidence="1">The sequence shown here is derived from an EMBL/GenBank/DDBJ whole genome shotgun (WGS) entry which is preliminary data.</text>
</comment>
<gene>
    <name evidence="1" type="ORF">DPMN_059515</name>
</gene>
<name>A0A9D4C3M2_DREPO</name>